<evidence type="ECO:0000313" key="3">
    <source>
        <dbReference type="Proteomes" id="UP001607303"/>
    </source>
</evidence>
<feature type="region of interest" description="Disordered" evidence="1">
    <location>
        <begin position="18"/>
        <end position="47"/>
    </location>
</feature>
<evidence type="ECO:0000256" key="1">
    <source>
        <dbReference type="SAM" id="MobiDB-lite"/>
    </source>
</evidence>
<protein>
    <submittedName>
        <fullName evidence="2">Uncharacterized protein</fullName>
    </submittedName>
</protein>
<accession>A0ABD2C2U3</accession>
<dbReference type="AlphaFoldDB" id="A0ABD2C2U3"/>
<dbReference type="Proteomes" id="UP001607303">
    <property type="component" value="Unassembled WGS sequence"/>
</dbReference>
<evidence type="ECO:0000313" key="2">
    <source>
        <dbReference type="EMBL" id="KAL2739348.1"/>
    </source>
</evidence>
<sequence>MLWCREIEIDRILACWQEEKEEEEEEEEGEEEGEEEEEDNHGYQRRRHAPNSRLVLWISAVTSMVANRTVSIQDPLWIQTLWHSARPAKVRVTMGLEENLEGDVSWIRKSLECFYDTLLRCSVVLDDREIDFEILA</sequence>
<proteinExistence type="predicted"/>
<reference evidence="2 3" key="1">
    <citation type="journal article" date="2024" name="Ann. Entomol. Soc. Am.">
        <title>Genomic analyses of the southern and eastern yellowjacket wasps (Hymenoptera: Vespidae) reveal evolutionary signatures of social life.</title>
        <authorList>
            <person name="Catto M.A."/>
            <person name="Caine P.B."/>
            <person name="Orr S.E."/>
            <person name="Hunt B.G."/>
            <person name="Goodisman M.A.D."/>
        </authorList>
    </citation>
    <scope>NUCLEOTIDE SEQUENCE [LARGE SCALE GENOMIC DNA]</scope>
    <source>
        <strain evidence="2">232</strain>
        <tissue evidence="2">Head and thorax</tissue>
    </source>
</reference>
<comment type="caution">
    <text evidence="2">The sequence shown here is derived from an EMBL/GenBank/DDBJ whole genome shotgun (WGS) entry which is preliminary data.</text>
</comment>
<name>A0ABD2C2U3_VESMC</name>
<keyword evidence="3" id="KW-1185">Reference proteome</keyword>
<organism evidence="2 3">
    <name type="scientific">Vespula maculifrons</name>
    <name type="common">Eastern yellow jacket</name>
    <name type="synonym">Wasp</name>
    <dbReference type="NCBI Taxonomy" id="7453"/>
    <lineage>
        <taxon>Eukaryota</taxon>
        <taxon>Metazoa</taxon>
        <taxon>Ecdysozoa</taxon>
        <taxon>Arthropoda</taxon>
        <taxon>Hexapoda</taxon>
        <taxon>Insecta</taxon>
        <taxon>Pterygota</taxon>
        <taxon>Neoptera</taxon>
        <taxon>Endopterygota</taxon>
        <taxon>Hymenoptera</taxon>
        <taxon>Apocrita</taxon>
        <taxon>Aculeata</taxon>
        <taxon>Vespoidea</taxon>
        <taxon>Vespidae</taxon>
        <taxon>Vespinae</taxon>
        <taxon>Vespula</taxon>
    </lineage>
</organism>
<gene>
    <name evidence="2" type="ORF">V1477_010737</name>
</gene>
<dbReference type="EMBL" id="JAYRBN010000061">
    <property type="protein sequence ID" value="KAL2739348.1"/>
    <property type="molecule type" value="Genomic_DNA"/>
</dbReference>
<feature type="compositionally biased region" description="Acidic residues" evidence="1">
    <location>
        <begin position="19"/>
        <end position="39"/>
    </location>
</feature>